<dbReference type="InterPro" id="IPR011611">
    <property type="entry name" value="PfkB_dom"/>
</dbReference>
<name>A0ABP5MWB3_9MICO</name>
<sequence>MFGFLGGPIATPLIREFEELGIEDKHTKISEDTRVTTVVVELSSGRSTVLNEPGPLVSKSELSRFEDTLFHNIRAGDLIVCTGSLPRGVGDDCYGRISRMATERGAFTAIDASGEPLSMALKSAPWCVKCNRQEFTQALAITEDVDDAKLIELMREQTKRGSSIVIVTMGGSDFLAATQHGVWRIHVPQIDVVNATGSGDTFFGSFIAAIWRGDDLEGALRDATAGGVVNALQLEAGLQVGASLEPYRSQVWFGTAMLEGLRR</sequence>
<dbReference type="EMBL" id="BAAAOP010000005">
    <property type="protein sequence ID" value="GAA2187305.1"/>
    <property type="molecule type" value="Genomic_DNA"/>
</dbReference>
<dbReference type="Proteomes" id="UP001501084">
    <property type="component" value="Unassembled WGS sequence"/>
</dbReference>
<dbReference type="PANTHER" id="PTHR46566:SF2">
    <property type="entry name" value="ATP-DEPENDENT 6-PHOSPHOFRUCTOKINASE ISOZYME 2"/>
    <property type="match status" value="1"/>
</dbReference>
<keyword evidence="3" id="KW-1185">Reference proteome</keyword>
<comment type="caution">
    <text evidence="2">The sequence shown here is derived from an EMBL/GenBank/DDBJ whole genome shotgun (WGS) entry which is preliminary data.</text>
</comment>
<proteinExistence type="predicted"/>
<dbReference type="Pfam" id="PF00294">
    <property type="entry name" value="PfkB"/>
    <property type="match status" value="1"/>
</dbReference>
<evidence type="ECO:0000313" key="3">
    <source>
        <dbReference type="Proteomes" id="UP001501084"/>
    </source>
</evidence>
<evidence type="ECO:0000259" key="1">
    <source>
        <dbReference type="Pfam" id="PF00294"/>
    </source>
</evidence>
<organism evidence="2 3">
    <name type="scientific">Leucobacter alluvii</name>
    <dbReference type="NCBI Taxonomy" id="340321"/>
    <lineage>
        <taxon>Bacteria</taxon>
        <taxon>Bacillati</taxon>
        <taxon>Actinomycetota</taxon>
        <taxon>Actinomycetes</taxon>
        <taxon>Micrococcales</taxon>
        <taxon>Microbacteriaceae</taxon>
        <taxon>Leucobacter</taxon>
    </lineage>
</organism>
<dbReference type="InterPro" id="IPR029056">
    <property type="entry name" value="Ribokinase-like"/>
</dbReference>
<dbReference type="PANTHER" id="PTHR46566">
    <property type="entry name" value="1-PHOSPHOFRUCTOKINASE-RELATED"/>
    <property type="match status" value="1"/>
</dbReference>
<protein>
    <submittedName>
        <fullName evidence="2">1-phosphofructokinase</fullName>
    </submittedName>
</protein>
<reference evidence="3" key="1">
    <citation type="journal article" date="2019" name="Int. J. Syst. Evol. Microbiol.">
        <title>The Global Catalogue of Microorganisms (GCM) 10K type strain sequencing project: providing services to taxonomists for standard genome sequencing and annotation.</title>
        <authorList>
            <consortium name="The Broad Institute Genomics Platform"/>
            <consortium name="The Broad Institute Genome Sequencing Center for Infectious Disease"/>
            <person name="Wu L."/>
            <person name="Ma J."/>
        </authorList>
    </citation>
    <scope>NUCLEOTIDE SEQUENCE [LARGE SCALE GENOMIC DNA]</scope>
    <source>
        <strain evidence="3">JCM 14919</strain>
    </source>
</reference>
<dbReference type="SUPFAM" id="SSF53613">
    <property type="entry name" value="Ribokinase-like"/>
    <property type="match status" value="1"/>
</dbReference>
<dbReference type="Gene3D" id="3.40.1190.20">
    <property type="match status" value="1"/>
</dbReference>
<gene>
    <name evidence="2" type="primary">pfkB</name>
    <name evidence="2" type="ORF">GCM10009786_11630</name>
</gene>
<accession>A0ABP5MWB3</accession>
<feature type="domain" description="Carbohydrate kinase PfkB" evidence="1">
    <location>
        <begin position="1"/>
        <end position="232"/>
    </location>
</feature>
<evidence type="ECO:0000313" key="2">
    <source>
        <dbReference type="EMBL" id="GAA2187305.1"/>
    </source>
</evidence>